<proteinExistence type="predicted"/>
<comment type="caution">
    <text evidence="1">The sequence shown here is derived from an EMBL/GenBank/DDBJ whole genome shotgun (WGS) entry which is preliminary data.</text>
</comment>
<organism evidence="1 2">
    <name type="scientific">Leptospira alstonii serovar Sichuan str. 79601</name>
    <dbReference type="NCBI Taxonomy" id="1218565"/>
    <lineage>
        <taxon>Bacteria</taxon>
        <taxon>Pseudomonadati</taxon>
        <taxon>Spirochaetota</taxon>
        <taxon>Spirochaetia</taxon>
        <taxon>Leptospirales</taxon>
        <taxon>Leptospiraceae</taxon>
        <taxon>Leptospira</taxon>
    </lineage>
</organism>
<dbReference type="PATRIC" id="fig|1218565.3.peg.4197"/>
<sequence length="51" mass="5818">MNFLSESFLKIHAILFKNVECGLNFYDGTFKAGRPTSNTDFPMMEDIGVNR</sequence>
<dbReference type="AlphaFoldDB" id="M6CGS6"/>
<evidence type="ECO:0000313" key="2">
    <source>
        <dbReference type="Proteomes" id="UP000011988"/>
    </source>
</evidence>
<protein>
    <submittedName>
        <fullName evidence="1">Uncharacterized protein</fullName>
    </submittedName>
</protein>
<reference evidence="1 2" key="1">
    <citation type="submission" date="2013-01" db="EMBL/GenBank/DDBJ databases">
        <authorList>
            <person name="Harkins D.M."/>
            <person name="Durkin A.S."/>
            <person name="Brinkac L.M."/>
            <person name="Haft D.H."/>
            <person name="Selengut J.D."/>
            <person name="Sanka R."/>
            <person name="DePew J."/>
            <person name="Purushe J."/>
            <person name="Galloway R.L."/>
            <person name="Vinetz J.M."/>
            <person name="Sutton G.G."/>
            <person name="Nierman W.C."/>
            <person name="Fouts D.E."/>
        </authorList>
    </citation>
    <scope>NUCLEOTIDE SEQUENCE [LARGE SCALE GENOMIC DNA]</scope>
    <source>
        <strain evidence="1 2">79601</strain>
    </source>
</reference>
<evidence type="ECO:0000313" key="1">
    <source>
        <dbReference type="EMBL" id="EMJ91092.1"/>
    </source>
</evidence>
<name>M6CGS6_9LEPT</name>
<dbReference type="EMBL" id="ANIK01000114">
    <property type="protein sequence ID" value="EMJ91092.1"/>
    <property type="molecule type" value="Genomic_DNA"/>
</dbReference>
<dbReference type="Proteomes" id="UP000011988">
    <property type="component" value="Unassembled WGS sequence"/>
</dbReference>
<accession>M6CGS6</accession>
<gene>
    <name evidence="1" type="ORF">LEP1GSC194_0082</name>
</gene>